<proteinExistence type="predicted"/>
<organism evidence="1 2">
    <name type="scientific">Pyropia yezoensis</name>
    <name type="common">Susabi-nori</name>
    <name type="synonym">Porphyra yezoensis</name>
    <dbReference type="NCBI Taxonomy" id="2788"/>
    <lineage>
        <taxon>Eukaryota</taxon>
        <taxon>Rhodophyta</taxon>
        <taxon>Bangiophyceae</taxon>
        <taxon>Bangiales</taxon>
        <taxon>Bangiaceae</taxon>
        <taxon>Pyropia</taxon>
    </lineage>
</organism>
<accession>A0ACC3CAL2</accession>
<evidence type="ECO:0000313" key="2">
    <source>
        <dbReference type="Proteomes" id="UP000798662"/>
    </source>
</evidence>
<protein>
    <submittedName>
        <fullName evidence="1">Uncharacterized protein</fullName>
    </submittedName>
</protein>
<reference evidence="1" key="1">
    <citation type="submission" date="2019-11" db="EMBL/GenBank/DDBJ databases">
        <title>Nori genome reveals adaptations in red seaweeds to the harsh intertidal environment.</title>
        <authorList>
            <person name="Wang D."/>
            <person name="Mao Y."/>
        </authorList>
    </citation>
    <scope>NUCLEOTIDE SEQUENCE</scope>
    <source>
        <tissue evidence="1">Gametophyte</tissue>
    </source>
</reference>
<sequence>MPRGVGGDDPAGPPGPAGRVGGGVGERARSRRRRCPPPAQHHRLLVLYSPPPSAPSRRNSNAADAADGGSRLDPPPASQRCSRARGGRVRPLGGPRPHLQAWVWWWWGPRQSHPPPPPPPAPPPPPPPPPPLLLPPIPRHPRLSLPNARRRRRRPDAAAAARARTARARAAQRGGQAWRAGCPRRGRWGGVVRPADAPTPPPPSVLVRGRTGLGKAVRGAANRLPTSPATPPPLTARGPKSWAAAPRGPPVCHRARR</sequence>
<evidence type="ECO:0000313" key="1">
    <source>
        <dbReference type="EMBL" id="KAK1866908.1"/>
    </source>
</evidence>
<comment type="caution">
    <text evidence="1">The sequence shown here is derived from an EMBL/GenBank/DDBJ whole genome shotgun (WGS) entry which is preliminary data.</text>
</comment>
<dbReference type="EMBL" id="CM020619">
    <property type="protein sequence ID" value="KAK1866908.1"/>
    <property type="molecule type" value="Genomic_DNA"/>
</dbReference>
<name>A0ACC3CAL2_PYRYE</name>
<dbReference type="Proteomes" id="UP000798662">
    <property type="component" value="Chromosome 2"/>
</dbReference>
<gene>
    <name evidence="1" type="ORF">I4F81_009420</name>
</gene>
<keyword evidence="2" id="KW-1185">Reference proteome</keyword>